<feature type="compositionally biased region" description="Basic residues" evidence="2">
    <location>
        <begin position="2435"/>
        <end position="2448"/>
    </location>
</feature>
<evidence type="ECO:0000256" key="2">
    <source>
        <dbReference type="SAM" id="MobiDB-lite"/>
    </source>
</evidence>
<keyword evidence="3" id="KW-0812">Transmembrane</keyword>
<evidence type="ECO:0000256" key="3">
    <source>
        <dbReference type="SAM" id="Phobius"/>
    </source>
</evidence>
<dbReference type="STRING" id="400727.A0A2T7PMC4"/>
<dbReference type="Pfam" id="PF20413">
    <property type="entry name" value="BLTP1_N"/>
    <property type="match status" value="2"/>
</dbReference>
<evidence type="ECO:0000256" key="1">
    <source>
        <dbReference type="SAM" id="Coils"/>
    </source>
</evidence>
<feature type="compositionally biased region" description="Basic and acidic residues" evidence="2">
    <location>
        <begin position="1222"/>
        <end position="1234"/>
    </location>
</feature>
<feature type="compositionally biased region" description="Basic and acidic residues" evidence="2">
    <location>
        <begin position="4188"/>
        <end position="4207"/>
    </location>
</feature>
<dbReference type="PANTHER" id="PTHR31640">
    <property type="entry name" value="TRANSMEMBRANE PROTEIN KIAA1109"/>
    <property type="match status" value="1"/>
</dbReference>
<feature type="compositionally biased region" description="Polar residues" evidence="2">
    <location>
        <begin position="4212"/>
        <end position="4238"/>
    </location>
</feature>
<protein>
    <recommendedName>
        <fullName evidence="4">Bridge-like lipid transfer protein family member 1 C-terminal domain-containing protein</fullName>
    </recommendedName>
</protein>
<feature type="compositionally biased region" description="Polar residues" evidence="2">
    <location>
        <begin position="3677"/>
        <end position="3687"/>
    </location>
</feature>
<keyword evidence="3" id="KW-0472">Membrane</keyword>
<dbReference type="InterPro" id="IPR056741">
    <property type="entry name" value="BLTP1_M"/>
</dbReference>
<dbReference type="InterPro" id="IPR056742">
    <property type="entry name" value="BLTP1_C"/>
</dbReference>
<organism evidence="5 6">
    <name type="scientific">Pomacea canaliculata</name>
    <name type="common">Golden apple snail</name>
    <dbReference type="NCBI Taxonomy" id="400727"/>
    <lineage>
        <taxon>Eukaryota</taxon>
        <taxon>Metazoa</taxon>
        <taxon>Spiralia</taxon>
        <taxon>Lophotrochozoa</taxon>
        <taxon>Mollusca</taxon>
        <taxon>Gastropoda</taxon>
        <taxon>Caenogastropoda</taxon>
        <taxon>Architaenioglossa</taxon>
        <taxon>Ampullarioidea</taxon>
        <taxon>Ampullariidae</taxon>
        <taxon>Pomacea</taxon>
    </lineage>
</organism>
<dbReference type="GO" id="GO:0048488">
    <property type="term" value="P:synaptic vesicle endocytosis"/>
    <property type="evidence" value="ECO:0007669"/>
    <property type="project" value="TreeGrafter"/>
</dbReference>
<feature type="region of interest" description="Disordered" evidence="2">
    <location>
        <begin position="2591"/>
        <end position="2618"/>
    </location>
</feature>
<accession>A0A2T7PMC4</accession>
<feature type="region of interest" description="Disordered" evidence="2">
    <location>
        <begin position="2430"/>
        <end position="2449"/>
    </location>
</feature>
<feature type="compositionally biased region" description="Basic and acidic residues" evidence="2">
    <location>
        <begin position="1746"/>
        <end position="1761"/>
    </location>
</feature>
<feature type="region of interest" description="Disordered" evidence="2">
    <location>
        <begin position="2645"/>
        <end position="2673"/>
    </location>
</feature>
<sequence>MRETNQTVLQRWEDELPQSKVYWMLIAIVAAQVWTIYLTYYNSRILGLILTAILNKFIKYGDIRLGSFSFSVLSGKLMFRDVHLITEDFSLRIHIGYMIFRWWRPYVYKDLTEDMSHSETRLSVFVDGFEFHIYNRSKTYAMLEKLFGLKPSIILEQEEAQVTPKTRIKVPQKDIHWRDLIPMIKMDVNAGRVVFGNYLLPHSLLIKFEKADIMYTTKPASTLSDLFMHVVKCEAENLRVMFVPSPKYNGPRDEPPRTMGEGFDVLKSNKVDIYFYMDEPGLVPHEPECLHMADGEVLVRRTYPCSGVDIKCDKNTDLSYGPWADRQREHLWKFFFPADYQLLVPTPEAQPGEKRQYKTLEIKLTINTNSNVDILFTKNLVTQAIHMNAGKGSYIEAIIPGQLKIKFDITANYPCVWNQHQEWRVDFTACKAVVYLIFAHKNFFRDLADDWSGKTVPDLYSFVPYTWTINLLVKQFEVVTLANEYNWIDTSSQYQENAHIAFCGELFDLCVTLPYVDFLPPTFPIQVVIKGENVDCRLYLVENNTIRHVIIAISENMRIMDREGNEMDKPFGYSRDKQWRKLTKRSAGWVDCWNTSNVSLTITYTYHPIPVIKHLDNPFLMFSGITPTTPEQEEAMLMPLRPDHPHAHVKVTPENFDASEWPPDLISIELEVAPSTLCLYGSLLRNFLHVKENYFGEYQSLTDFEDSTFSRDDVENNFVHVNTPNDTSECEPFDHRLYRSFAVTVSVTIHDIQAHLVKNCNKDDPPCPCIHVERLCFEMDKQYTNTRLQLLLSPCVLVAKDILQRQGDQDHLHEGHLALSGLQVRGHAMFSHEGLPLEAEVLEYAWLIEAIIGTVTGKLTSPQFQNIAEFIQTFVMAADNPENKLMRTVPYQMCQHMLPQPQCRMLPDVPFPCPSSEDIKYRMIRVSLDSVNVFCVEAGSALNFIVRPVRIASCNLHGPTTCAGITGLIEHVALKQYISCAESHVDNKHTNTWLEAGGFALGPISLEAAIALPNPQLHAIQDAFLRLHDMQLKRLWFLWPPEETQAAQNPAVNGKCGCLGGCQFFGMNKNGLTFFKPRKQRESSQVAIPQVCTMGHDPGFGQSLLHEGKLAFDVSQSEVGVRPSPKDSPTQFSFTRGYMSDLASPEGVEVATVRMATASSASSMVEKISGEVTFPQTPLKGMEDVALLQEHGSISTATSRPYSSHSDTQACLASSPLSANKGLKDPQSSREDQRGQSNIGSISLYVHQILDSSNILPSPVGLQSDHRGSISSGRSLEGVHTRFSSKSSLASPVSLRHALDMGSSRVNSSVSLESERYYSAEEDTTFSSEIEGPTSLCTNSTSSQEFSHPVMLTVFDNGMRDDQDGIQKIRDKALSKEVFLTLQENRTLQDRDRTLQNRDQFLDGTEESLEKAQDSFFKTPVAEGKDEDDDFATSSTTSSTLSYASAPSELDPDLDEVPEDFTLVHLHKHMNQPITQSPLLLNCYVRHLSHFLCQDWTCAGPAHSLCPSRKSLRSVHSEYSLSSASHSVYSNTSSWMPHFQKVKEGFSVSSMRQKEEMKLPSPPLKKPSSSLFSFKTEQGDMEEDDAGSVITLTDNTSKTTAVVQVSGPLDVLITPLLLESLQRYVEAVTPTLSKLHPSALIDGLHSQCLDRLKQQNKLKKLSEDDDVAVPFNTSQPPPRTGSLENVNDLTAVSLLAMCVDTIRCQLLANHHSCKMMCATPGGKEALGPKLSTSSATPSTKAGQDQGGEKDKDQRREVSREENVGTLKISRVHLQLRRLLKHSNFSENILLTAIPDYMSSVLFTFSHDGSATISSSSSSHQQPLSPRRRLSRQSSRDWRDDPSLTSIGFIMLECGLEDVSITAVRRLGYKASEDVHMEEKLDGIEKLLTDLQASTKDEIEEQTESTSSPTDEPVPLSSPSAQQSTMSVSSSWNSTSSCPSEPMDRKRFQQAIEPLKGDASTGILRLNMVWFNFAAPPPISIKKKVDFTRLDWNLLSTATPAINAWMNPSDRLMMSVRQLVRALSMRTCSVVACMMTEALDVQGIHIPYKSKFSKLSALSKTLQEDPSCQLLTVLRKYLHKVGTDPVEHAVASETVPQIITLQKGILALMRQWKNVLYMPNLDEVNFKTKKPVRPYNVTFSLPTASESVDNLCMDDGEVTVENFDVVDERMSLLQAEGGSMHKTPSNPSIASRGKQSLSTGGKGENLPPDEGSVGSSVSIKNKRLGNFFSNISNKNRPKGIFMSSLGGLDSPEHRLSPTPNLPSGALLRNDSNLSFVSAESASSLEQLVSPTPPHTPLKIVGAGAKPQSILKNRQQQEDLYQWMAKQQEEFKMPLEEDLKYSVGRQHHDSWTGLGSSWSQEDSHTDLNEENCTMATSIMQLADAQILFKPFLQSLGLHVESVRPSAMMKNFGGHLLLQGHLDVLKVQIAESQPSPYHKSKSKNKGKRHRPVMSGGTPAFVCEVFEVDVSMKDVVDFGEAEENQGMPVFPPFAMHKLEAKPTTLQINLMVDCKAITQHVDMALLRLVHQVLTMVDNIKETQVELKERHPSPDWVQTHRKQESKDSTSSADTQQSDLSHTEHLACDFLCTSQSKSGTGHVSSHNTEKDPRPSQPAKTASPKAHLLQCVHGTKRPEALSVSTSLKRSLPQLRFAKDAKKPQSGKSDSASSQHAAVMTPPQSLNLSDSVTIDIADTSSPAMAEKTIIDEIKESTPQCWRHLYHLLDLYATMPEPKTVMRKSTIQKQLPVIVEEDAEKESVFRHDLEKSVPVQHEEIKIRPRSMKKIDIAGAEESGLGGHPPLARTSFIRTRFKQSIYIGESVPIVVFGIAKIQKVQMLAELSGLKLEAELRKVHASGTYKQKVKGVQHRKSSDSSFTAHVGHTMIMLLEGVPPEMQTVVTININKSQAMLTTLMRRGKEHNSALVSIGVIDVNIPQHPVVLHGMMTRSSRRLTSTLQEFRWPLSRTGKGQEMPNETNNAAPQQEKVVEAGRMSGGQPIKKSAEKATDTGLHIHFKAVLNGLIIGASILPSLKAQHKTGSITVTGLTGKKARFNLVLPKHTLSFKSKVTTSGETTIPSSASIELPPIQVMADYRHAKSEGTGGSIQSARMEEGLQLREGSYLNAIAEVGMLEHSLTTDLLNHLVFVQKVFMKGIQITATTPTSNAVRFETGEITLDVSNRVQMASKEATSDNGLEEAQKMFVQAVVDLNLALGQLVKNPVFEEAEPEFYTMAFFKTTIRVRNALQDEMVPQLSSDQEALLIHLSRPIMLAQPMAFDKAVLVWLNYKNAYEYWTEQRMALNTEVLTATRQVMDKLPQMAVSSASQSFSTLFLQLTVDDMGICVPMNSSPFQSQAPASSRLVESEPGAALVLTVESTEISACSFGSLVSKGKFKGFCLRFAGDFETSWDDWKPSKTDPIMNICTVPAGTYEVCSRTINKQASESEEYQEHTFDETDAGDNNEFDCEATDTEPEFGSRRTSLVEDILPEEYFSHDIDPKERARHIERQMNEQAKIVQDLKQLGASESTIEAEKRRLEELQNMLFHDFRRDVLNRLKRQSNRASVIRDKLGLSSRPAHMRSKSYGGRRREGSFIAQHHQINSHTLGRPCSLRQDVDPHPSSARVQFGGTEHTTYTPPSTPEGLSASFDEGDLAQPERHYHCLKKTWSLQDIISSDSESVSSSEDEDGNSLSYTTGYRQQDQRSDIPHATAAGKGSMEPNIDFELDVRIFIDSGKCILHPKDIKEDDFKKPTKRDRHMSGDDLSTPTSKQKLKRMESAPPNIMNKKQATQVETTVFFLPSVDVKVHYNSKTSFFEMNSSLGSTADFGSRSAPVSASFSQMDDVFNPRLTHFAPADQARTGRHSFLGLNDSLKSLSGESAMDGSEATSLTGGTGKKAVKKANLYAWLSLQSLPEVEPSKIRFNCQPISRVECLVQVPSLELVFSTKKTDVEGLLGEGTPPTKPKLGKRLSSGNRDRHASGGARPRVGSTLSDNSSAAAANSGGLSVTGCLSDFSLYVFHPYGGGQRRFFHSSPYSGNQRGYLGSILEHGSSFTEVTGKDSLSLNVEFIRVNISRTRKMEVHAGGETNNGSSKLDPQIKSTVVRFSAICDIGKASFKYDMRRLSEILSLPKAWYRRNLARRLFLGDDSMAQVGGEDLEKSSSSSSPEASEQRPLYMSQNSMSSPSIHKLLTPQKRTHHRRSSSGDKLKVQLSPEFKKEIASRRGRSMTQQSPTELSSRDTSQAASKGSTGISKSRGKHMSPDLQQSRHSMQPSINVMSSWETLVLFAVNLSRLDVEVNMSNVMGHTIWKTREVKSTGRLSIDSNGHKNLKISAGLGGSSFDSRGGVVGGAIDLQDLSTFFQVSEDPDLGKDPDHRAGLTLYALEGRVDYMGSSVLMTRLSSLDVFLHDEAASLFVNGSLTWDRFNVMISRSTTPDLIKLFGKLEEFFSQHLTSSRRAFSAFGPISSARRAERKVSEDAVLAELRHHRHWQSALEHLTGCQFSMLPHVLPSQGMILGGTITLKGHYLTLASFHGINFRSKYWALFNIQHPYILFSTEAQTMQEEGIHIVQDLQFMIGQQQAAAVAAVSDGQPMATISKVSRGHYAPQQFTSVREWFHYAFSSIENKDIEAFPEIHKERLDSPSETRKSRKPQVYNHETEIIFALPALYMNLKSMHFQSKHEPQQDDPKPMVECSFISEFYDHIKVAMDAEVILFLHDLVSSYIKEKDKAGSRTSSQNRIEKSPESERRRLTDPTSALKQDWREFHCKTWQMEPTVRLLHWASRQIDPVGADYVLQKLGFSHARVTIPKWTQRGFMDPLDKILSVLVDRLIVTLRDQQKEEETDN</sequence>
<proteinExistence type="predicted"/>
<keyword evidence="6" id="KW-1185">Reference proteome</keyword>
<feature type="region of interest" description="Disordered" evidence="2">
    <location>
        <begin position="3938"/>
        <end position="3981"/>
    </location>
</feature>
<feature type="region of interest" description="Disordered" evidence="2">
    <location>
        <begin position="3604"/>
        <end position="3637"/>
    </location>
</feature>
<feature type="region of interest" description="Disordered" evidence="2">
    <location>
        <begin position="3735"/>
        <end position="3763"/>
    </location>
</feature>
<feature type="compositionally biased region" description="Low complexity" evidence="2">
    <location>
        <begin position="1916"/>
        <end position="1939"/>
    </location>
</feature>
<feature type="coiled-coil region" evidence="1">
    <location>
        <begin position="3492"/>
        <end position="3532"/>
    </location>
</feature>
<feature type="compositionally biased region" description="Basic and acidic residues" evidence="2">
    <location>
        <begin position="4723"/>
        <end position="4736"/>
    </location>
</feature>
<feature type="region of interest" description="Disordered" evidence="2">
    <location>
        <begin position="2540"/>
        <end position="2573"/>
    </location>
</feature>
<feature type="region of interest" description="Disordered" evidence="2">
    <location>
        <begin position="1660"/>
        <end position="1684"/>
    </location>
</feature>
<dbReference type="EMBL" id="PZQS01000003">
    <property type="protein sequence ID" value="PVD34571.1"/>
    <property type="molecule type" value="Genomic_DNA"/>
</dbReference>
<feature type="compositionally biased region" description="Low complexity" evidence="2">
    <location>
        <begin position="2562"/>
        <end position="2573"/>
    </location>
</feature>
<feature type="region of interest" description="Disordered" evidence="2">
    <location>
        <begin position="4139"/>
        <end position="4252"/>
    </location>
</feature>
<dbReference type="PANTHER" id="PTHR31640:SF1">
    <property type="entry name" value="BRIDGE-LIKE LIPID TRANSFER PROTEIN FAMILY MEMBER 1"/>
    <property type="match status" value="1"/>
</dbReference>
<feature type="region of interest" description="Disordered" evidence="2">
    <location>
        <begin position="1420"/>
        <end position="1454"/>
    </location>
</feature>
<feature type="region of interest" description="Disordered" evidence="2">
    <location>
        <begin position="1811"/>
        <end position="1838"/>
    </location>
</feature>
<dbReference type="InterPro" id="IPR033616">
    <property type="entry name" value="BLTP1"/>
</dbReference>
<dbReference type="Pfam" id="PF25039">
    <property type="entry name" value="BLTP1_M"/>
    <property type="match status" value="4"/>
</dbReference>
<feature type="region of interest" description="Disordered" evidence="2">
    <location>
        <begin position="4711"/>
        <end position="4739"/>
    </location>
</feature>
<evidence type="ECO:0000313" key="6">
    <source>
        <dbReference type="Proteomes" id="UP000245119"/>
    </source>
</evidence>
<feature type="transmembrane region" description="Helical" evidence="3">
    <location>
        <begin position="21"/>
        <end position="40"/>
    </location>
</feature>
<feature type="region of interest" description="Disordered" evidence="2">
    <location>
        <begin position="1216"/>
        <end position="1236"/>
    </location>
</feature>
<reference evidence="5 6" key="1">
    <citation type="submission" date="2018-04" db="EMBL/GenBank/DDBJ databases">
        <title>The genome of golden apple snail Pomacea canaliculata provides insight into stress tolerance and invasive adaptation.</title>
        <authorList>
            <person name="Liu C."/>
            <person name="Liu B."/>
            <person name="Ren Y."/>
            <person name="Zhang Y."/>
            <person name="Wang H."/>
            <person name="Li S."/>
            <person name="Jiang F."/>
            <person name="Yin L."/>
            <person name="Zhang G."/>
            <person name="Qian W."/>
            <person name="Fan W."/>
        </authorList>
    </citation>
    <scope>NUCLEOTIDE SEQUENCE [LARGE SCALE GENOMIC DNA]</scope>
    <source>
        <strain evidence="5">SZHN2017</strain>
        <tissue evidence="5">Muscle</tissue>
    </source>
</reference>
<feature type="region of interest" description="Disordered" evidence="2">
    <location>
        <begin position="1725"/>
        <end position="1761"/>
    </location>
</feature>
<dbReference type="OrthoDB" id="10051416at2759"/>
<feature type="compositionally biased region" description="Polar residues" evidence="2">
    <location>
        <begin position="2657"/>
        <end position="2673"/>
    </location>
</feature>
<feature type="compositionally biased region" description="Polar residues" evidence="2">
    <location>
        <begin position="2181"/>
        <end position="2198"/>
    </location>
</feature>
<comment type="caution">
    <text evidence="5">The sequence shown here is derived from an EMBL/GenBank/DDBJ whole genome shotgun (WGS) entry which is preliminary data.</text>
</comment>
<feature type="region of interest" description="Disordered" evidence="2">
    <location>
        <begin position="3665"/>
        <end position="3705"/>
    </location>
</feature>
<dbReference type="GO" id="GO:0098793">
    <property type="term" value="C:presynapse"/>
    <property type="evidence" value="ECO:0007669"/>
    <property type="project" value="GOC"/>
</dbReference>
<dbReference type="SMART" id="SM01220">
    <property type="entry name" value="FSA_C"/>
    <property type="match status" value="1"/>
</dbReference>
<evidence type="ECO:0000313" key="5">
    <source>
        <dbReference type="EMBL" id="PVD34571.1"/>
    </source>
</evidence>
<gene>
    <name evidence="5" type="ORF">C0Q70_05847</name>
</gene>
<feature type="compositionally biased region" description="Polar residues" evidence="2">
    <location>
        <begin position="1730"/>
        <end position="1742"/>
    </location>
</feature>
<feature type="domain" description="Bridge-like lipid transfer protein family member 1 C-terminal" evidence="4">
    <location>
        <begin position="4252"/>
        <end position="4817"/>
    </location>
</feature>
<keyword evidence="1" id="KW-0175">Coiled coil</keyword>
<keyword evidence="3" id="KW-1133">Transmembrane helix</keyword>
<dbReference type="InterPro" id="IPR047104">
    <property type="entry name" value="BLTP1_N"/>
</dbReference>
<feature type="region of interest" description="Disordered" evidence="2">
    <location>
        <begin position="1895"/>
        <end position="1942"/>
    </location>
</feature>
<feature type="compositionally biased region" description="Low complexity" evidence="2">
    <location>
        <begin position="1432"/>
        <end position="1449"/>
    </location>
</feature>
<evidence type="ECO:0000259" key="4">
    <source>
        <dbReference type="SMART" id="SM01220"/>
    </source>
</evidence>
<feature type="region of interest" description="Disordered" evidence="2">
    <location>
        <begin position="2175"/>
        <end position="2216"/>
    </location>
</feature>
<name>A0A2T7PMC4_POMCA</name>
<feature type="compositionally biased region" description="Low complexity" evidence="2">
    <location>
        <begin position="1813"/>
        <end position="1824"/>
    </location>
</feature>
<dbReference type="Pfam" id="PF25040">
    <property type="entry name" value="BLTP1_C"/>
    <property type="match status" value="4"/>
</dbReference>
<feature type="compositionally biased region" description="Polar residues" evidence="2">
    <location>
        <begin position="4162"/>
        <end position="4171"/>
    </location>
</feature>
<dbReference type="Proteomes" id="UP000245119">
    <property type="component" value="Linkage Group LG3"/>
</dbReference>